<reference evidence="3" key="2">
    <citation type="journal article" date="2011" name="Proc. Natl. Acad. Sci. U.S.A.">
        <title>Obligate biotrophy features unraveled by the genomic analysis of rust fungi.</title>
        <authorList>
            <person name="Duplessis S."/>
            <person name="Cuomo C.A."/>
            <person name="Lin Y.-C."/>
            <person name="Aerts A."/>
            <person name="Tisserant E."/>
            <person name="Veneault-Fourrey C."/>
            <person name="Joly D.L."/>
            <person name="Hacquard S."/>
            <person name="Amselem J."/>
            <person name="Cantarel B.L."/>
            <person name="Chiu R."/>
            <person name="Coutinho P.M."/>
            <person name="Feau N."/>
            <person name="Field M."/>
            <person name="Frey P."/>
            <person name="Gelhaye E."/>
            <person name="Goldberg J."/>
            <person name="Grabherr M.G."/>
            <person name="Kodira C.D."/>
            <person name="Kohler A."/>
            <person name="Kuees U."/>
            <person name="Lindquist E.A."/>
            <person name="Lucas S.M."/>
            <person name="Mago R."/>
            <person name="Mauceli E."/>
            <person name="Morin E."/>
            <person name="Murat C."/>
            <person name="Pangilinan J.L."/>
            <person name="Park R."/>
            <person name="Pearson M."/>
            <person name="Quesneville H."/>
            <person name="Rouhier N."/>
            <person name="Sakthikumar S."/>
            <person name="Salamov A.A."/>
            <person name="Schmutz J."/>
            <person name="Selles B."/>
            <person name="Shapiro H."/>
            <person name="Tanguay P."/>
            <person name="Tuskan G.A."/>
            <person name="Henrissat B."/>
            <person name="Van de Peer Y."/>
            <person name="Rouze P."/>
            <person name="Ellis J.G."/>
            <person name="Dodds P.N."/>
            <person name="Schein J.E."/>
            <person name="Zhong S."/>
            <person name="Hamelin R.C."/>
            <person name="Grigoriev I.V."/>
            <person name="Szabo L.J."/>
            <person name="Martin F."/>
        </authorList>
    </citation>
    <scope>NUCLEOTIDE SEQUENCE [LARGE SCALE GENOMIC DNA]</scope>
    <source>
        <strain evidence="3">CRL 75-36-700-3 / race SCCL</strain>
    </source>
</reference>
<name>E3L107_PUCGT</name>
<dbReference type="KEGG" id="pgr:PGTG_16510"/>
<protein>
    <submittedName>
        <fullName evidence="2">Uncharacterized protein</fullName>
    </submittedName>
</protein>
<feature type="region of interest" description="Disordered" evidence="1">
    <location>
        <begin position="1"/>
        <end position="56"/>
    </location>
</feature>
<feature type="compositionally biased region" description="Polar residues" evidence="1">
    <location>
        <begin position="1"/>
        <end position="15"/>
    </location>
</feature>
<reference key="1">
    <citation type="submission" date="2007-01" db="EMBL/GenBank/DDBJ databases">
        <title>The Genome Sequence of Puccinia graminis f. sp. tritici Strain CRL 75-36-700-3.</title>
        <authorList>
            <consortium name="The Broad Institute Genome Sequencing Platform"/>
            <person name="Birren B."/>
            <person name="Lander E."/>
            <person name="Galagan J."/>
            <person name="Nusbaum C."/>
            <person name="Devon K."/>
            <person name="Cuomo C."/>
            <person name="Jaffe D."/>
            <person name="Butler J."/>
            <person name="Alvarez P."/>
            <person name="Gnerre S."/>
            <person name="Grabherr M."/>
            <person name="Mauceli E."/>
            <person name="Brockman W."/>
            <person name="Young S."/>
            <person name="LaButti K."/>
            <person name="Sykes S."/>
            <person name="DeCaprio D."/>
            <person name="Crawford M."/>
            <person name="Koehrsen M."/>
            <person name="Engels R."/>
            <person name="Montgomery P."/>
            <person name="Pearson M."/>
            <person name="Howarth C."/>
            <person name="Larson L."/>
            <person name="White J."/>
            <person name="Zeng Q."/>
            <person name="Kodira C."/>
            <person name="Yandava C."/>
            <person name="Alvarado L."/>
            <person name="O'Leary S."/>
            <person name="Szabo L."/>
            <person name="Dean R."/>
            <person name="Schein J."/>
        </authorList>
    </citation>
    <scope>NUCLEOTIDE SEQUENCE</scope>
    <source>
        <strain>CRL 75-36-700-3</strain>
    </source>
</reference>
<dbReference type="GeneID" id="10546374"/>
<organism evidence="2 3">
    <name type="scientific">Puccinia graminis f. sp. tritici (strain CRL 75-36-700-3 / race SCCL)</name>
    <name type="common">Black stem rust fungus</name>
    <dbReference type="NCBI Taxonomy" id="418459"/>
    <lineage>
        <taxon>Eukaryota</taxon>
        <taxon>Fungi</taxon>
        <taxon>Dikarya</taxon>
        <taxon>Basidiomycota</taxon>
        <taxon>Pucciniomycotina</taxon>
        <taxon>Pucciniomycetes</taxon>
        <taxon>Pucciniales</taxon>
        <taxon>Pucciniaceae</taxon>
        <taxon>Puccinia</taxon>
    </lineage>
</organism>
<proteinExistence type="predicted"/>
<sequence>MSKQKMNTSSSVHQHQLSRKNNDSHSRKLHINYQDFVPITKKTSNPPNPPPKRKRSLSALKLDLLATTSHNTLNQPLKKSKPGFSFLSSASTASTTSHDTAEAYSRRIICHHPPIGIQSFST</sequence>
<evidence type="ECO:0000313" key="3">
    <source>
        <dbReference type="Proteomes" id="UP000008783"/>
    </source>
</evidence>
<dbReference type="VEuPathDB" id="FungiDB:PGTG_16510"/>
<accession>E3L107</accession>
<dbReference type="RefSeq" id="XP_003334651.1">
    <property type="nucleotide sequence ID" value="XM_003334603.2"/>
</dbReference>
<evidence type="ECO:0000313" key="2">
    <source>
        <dbReference type="EMBL" id="EFP90232.1"/>
    </source>
</evidence>
<dbReference type="EMBL" id="DS178330">
    <property type="protein sequence ID" value="EFP90232.1"/>
    <property type="molecule type" value="Genomic_DNA"/>
</dbReference>
<gene>
    <name evidence="2" type="ORF">PGTG_16510</name>
</gene>
<dbReference type="HOGENOM" id="CLU_2027891_0_0_1"/>
<dbReference type="InParanoid" id="E3L107"/>
<dbReference type="Proteomes" id="UP000008783">
    <property type="component" value="Unassembled WGS sequence"/>
</dbReference>
<evidence type="ECO:0000256" key="1">
    <source>
        <dbReference type="SAM" id="MobiDB-lite"/>
    </source>
</evidence>
<keyword evidence="3" id="KW-1185">Reference proteome</keyword>
<dbReference type="AlphaFoldDB" id="E3L107"/>